<evidence type="ECO:0000313" key="4">
    <source>
        <dbReference type="Proteomes" id="UP000523007"/>
    </source>
</evidence>
<feature type="transmembrane region" description="Helical" evidence="2">
    <location>
        <begin position="12"/>
        <end position="33"/>
    </location>
</feature>
<keyword evidence="4" id="KW-1185">Reference proteome</keyword>
<sequence length="393" mass="42664">MRWVGRGERAASAVEYGGVLALVAAIFGGLLLADIPGRVVAFCESAICRVTGGEDCSEYEAGAWPDPSWPWDDEPDPDLSPTAPARPPIEKPGCPDPDTEWIEGLHAHNDYENGTPLDDALDNGAVSVEADVWVGGDGELWVKHDEYEPAEGNLETLYTEPLIERAEENGGDIYSGRDEPFQLVVEIKDEPSEDGEEGPDSDRRRAYEAAFDQVEDLPPGVEVVFSGGAPPDDLVGYQPDNATFDIEPGPDCTLPDKVNFSSPDYDRVYAQHFSMLNGEWGEGACGDKDGDYEISDEEQQELNEVVEQAHASGMTTRFWGAPDGKERAGVPGGDRLVPGGDGFRPCFAWEDKCQGAPREAAWGAQLEAGVDFYNTNHLTQSGRWLKSCGEDGF</sequence>
<proteinExistence type="predicted"/>
<evidence type="ECO:0000313" key="3">
    <source>
        <dbReference type="EMBL" id="MBB4934942.1"/>
    </source>
</evidence>
<dbReference type="RefSeq" id="WP_184584694.1">
    <property type="nucleotide sequence ID" value="NZ_JACHJT010000002.1"/>
</dbReference>
<dbReference type="AlphaFoldDB" id="A0A7W7RNE3"/>
<dbReference type="GO" id="GO:0006629">
    <property type="term" value="P:lipid metabolic process"/>
    <property type="evidence" value="ECO:0007669"/>
    <property type="project" value="InterPro"/>
</dbReference>
<dbReference type="InterPro" id="IPR017946">
    <property type="entry name" value="PLC-like_Pdiesterase_TIM-brl"/>
</dbReference>
<gene>
    <name evidence="3" type="ORF">F4561_005836</name>
</gene>
<keyword evidence="2" id="KW-0812">Transmembrane</keyword>
<protein>
    <recommendedName>
        <fullName evidence="5">Glycerophosphoryl diester phosphodiesterase family protein</fullName>
    </recommendedName>
</protein>
<evidence type="ECO:0008006" key="5">
    <source>
        <dbReference type="Google" id="ProtNLM"/>
    </source>
</evidence>
<name>A0A7W7RNE3_9ACTN</name>
<dbReference type="Proteomes" id="UP000523007">
    <property type="component" value="Unassembled WGS sequence"/>
</dbReference>
<keyword evidence="2" id="KW-0472">Membrane</keyword>
<evidence type="ECO:0000256" key="1">
    <source>
        <dbReference type="SAM" id="MobiDB-lite"/>
    </source>
</evidence>
<dbReference type="GO" id="GO:0008081">
    <property type="term" value="F:phosphoric diester hydrolase activity"/>
    <property type="evidence" value="ECO:0007669"/>
    <property type="project" value="InterPro"/>
</dbReference>
<evidence type="ECO:0000256" key="2">
    <source>
        <dbReference type="SAM" id="Phobius"/>
    </source>
</evidence>
<dbReference type="EMBL" id="JACHJT010000002">
    <property type="protein sequence ID" value="MBB4934942.1"/>
    <property type="molecule type" value="Genomic_DNA"/>
</dbReference>
<comment type="caution">
    <text evidence="3">The sequence shown here is derived from an EMBL/GenBank/DDBJ whole genome shotgun (WGS) entry which is preliminary data.</text>
</comment>
<feature type="region of interest" description="Disordered" evidence="1">
    <location>
        <begin position="59"/>
        <end position="93"/>
    </location>
</feature>
<organism evidence="3 4">
    <name type="scientific">Lipingzhangella halophila</name>
    <dbReference type="NCBI Taxonomy" id="1783352"/>
    <lineage>
        <taxon>Bacteria</taxon>
        <taxon>Bacillati</taxon>
        <taxon>Actinomycetota</taxon>
        <taxon>Actinomycetes</taxon>
        <taxon>Streptosporangiales</taxon>
        <taxon>Nocardiopsidaceae</taxon>
        <taxon>Lipingzhangella</taxon>
    </lineage>
</organism>
<dbReference type="SUPFAM" id="SSF51695">
    <property type="entry name" value="PLC-like phosphodiesterases"/>
    <property type="match status" value="1"/>
</dbReference>
<reference evidence="3 4" key="1">
    <citation type="submission" date="2020-08" db="EMBL/GenBank/DDBJ databases">
        <title>Sequencing the genomes of 1000 actinobacteria strains.</title>
        <authorList>
            <person name="Klenk H.-P."/>
        </authorList>
    </citation>
    <scope>NUCLEOTIDE SEQUENCE [LARGE SCALE GENOMIC DNA]</scope>
    <source>
        <strain evidence="3 4">DSM 102030</strain>
    </source>
</reference>
<keyword evidence="2" id="KW-1133">Transmembrane helix</keyword>
<accession>A0A7W7RNE3</accession>